<name>A0A512PHS8_9CELL</name>
<dbReference type="Proteomes" id="UP000321798">
    <property type="component" value="Unassembled WGS sequence"/>
</dbReference>
<sequence>MKAEACQESTEDEMTPTVGQQVVDLRLDRRALRAERARVAWWRRLVRARLDLAVASVSGPGPLGEDVAFHLPVDVGVHVPRPSELGVVLAGADPAAELARVNELRDLDSRLAVYLAGVDEALQTTTNRLVSHLAGSPGATLAAIAELPGRG</sequence>
<keyword evidence="2" id="KW-1185">Reference proteome</keyword>
<dbReference type="AlphaFoldDB" id="A0A512PHS8"/>
<comment type="caution">
    <text evidence="1">The sequence shown here is derived from an EMBL/GenBank/DDBJ whole genome shotgun (WGS) entry which is preliminary data.</text>
</comment>
<reference evidence="1 2" key="1">
    <citation type="submission" date="2019-07" db="EMBL/GenBank/DDBJ databases">
        <title>Whole genome shotgun sequence of Cellulomonas soli NBRC 109434.</title>
        <authorList>
            <person name="Hosoyama A."/>
            <person name="Uohara A."/>
            <person name="Ohji S."/>
            <person name="Ichikawa N."/>
        </authorList>
    </citation>
    <scope>NUCLEOTIDE SEQUENCE [LARGE SCALE GENOMIC DNA]</scope>
    <source>
        <strain evidence="1 2">NBRC 109434</strain>
    </source>
</reference>
<organism evidence="1 2">
    <name type="scientific">Cellulomonas soli</name>
    <dbReference type="NCBI Taxonomy" id="931535"/>
    <lineage>
        <taxon>Bacteria</taxon>
        <taxon>Bacillati</taxon>
        <taxon>Actinomycetota</taxon>
        <taxon>Actinomycetes</taxon>
        <taxon>Micrococcales</taxon>
        <taxon>Cellulomonadaceae</taxon>
        <taxon>Cellulomonas</taxon>
    </lineage>
</organism>
<gene>
    <name evidence="1" type="ORF">CSO01_34650</name>
</gene>
<evidence type="ECO:0000313" key="2">
    <source>
        <dbReference type="Proteomes" id="UP000321798"/>
    </source>
</evidence>
<evidence type="ECO:0000313" key="1">
    <source>
        <dbReference type="EMBL" id="GEP70750.1"/>
    </source>
</evidence>
<accession>A0A512PHS8</accession>
<proteinExistence type="predicted"/>
<dbReference type="EMBL" id="BKAL01000015">
    <property type="protein sequence ID" value="GEP70750.1"/>
    <property type="molecule type" value="Genomic_DNA"/>
</dbReference>
<protein>
    <submittedName>
        <fullName evidence="1">Uncharacterized protein</fullName>
    </submittedName>
</protein>